<dbReference type="Proteomes" id="UP000245119">
    <property type="component" value="Linkage Group LG1"/>
</dbReference>
<accession>A0A2T7PZ97</accession>
<keyword evidence="2" id="KW-1185">Reference proteome</keyword>
<proteinExistence type="predicted"/>
<dbReference type="AlphaFoldDB" id="A0A2T7PZ97"/>
<name>A0A2T7PZ97_POMCA</name>
<sequence>MRSPCWLVSCFDGKVPPLRYNSLWKDTLRDRANRPTGGLGHRPAWRQGRFDHANHGQGVCARSAAPCLIPDSEIETTQASRHQRKS</sequence>
<reference evidence="1 2" key="1">
    <citation type="submission" date="2018-04" db="EMBL/GenBank/DDBJ databases">
        <title>The genome of golden apple snail Pomacea canaliculata provides insight into stress tolerance and invasive adaptation.</title>
        <authorList>
            <person name="Liu C."/>
            <person name="Liu B."/>
            <person name="Ren Y."/>
            <person name="Zhang Y."/>
            <person name="Wang H."/>
            <person name="Li S."/>
            <person name="Jiang F."/>
            <person name="Yin L."/>
            <person name="Zhang G."/>
            <person name="Qian W."/>
            <person name="Fan W."/>
        </authorList>
    </citation>
    <scope>NUCLEOTIDE SEQUENCE [LARGE SCALE GENOMIC DNA]</scope>
    <source>
        <strain evidence="1">SZHN2017</strain>
        <tissue evidence="1">Muscle</tissue>
    </source>
</reference>
<evidence type="ECO:0000313" key="1">
    <source>
        <dbReference type="EMBL" id="PVD38744.1"/>
    </source>
</evidence>
<protein>
    <submittedName>
        <fullName evidence="1">Uncharacterized protein</fullName>
    </submittedName>
</protein>
<dbReference type="EMBL" id="PZQS01000001">
    <property type="protein sequence ID" value="PVD38744.1"/>
    <property type="molecule type" value="Genomic_DNA"/>
</dbReference>
<gene>
    <name evidence="1" type="ORF">C0Q70_01367</name>
</gene>
<organism evidence="1 2">
    <name type="scientific">Pomacea canaliculata</name>
    <name type="common">Golden apple snail</name>
    <dbReference type="NCBI Taxonomy" id="400727"/>
    <lineage>
        <taxon>Eukaryota</taxon>
        <taxon>Metazoa</taxon>
        <taxon>Spiralia</taxon>
        <taxon>Lophotrochozoa</taxon>
        <taxon>Mollusca</taxon>
        <taxon>Gastropoda</taxon>
        <taxon>Caenogastropoda</taxon>
        <taxon>Architaenioglossa</taxon>
        <taxon>Ampullarioidea</taxon>
        <taxon>Ampullariidae</taxon>
        <taxon>Pomacea</taxon>
    </lineage>
</organism>
<comment type="caution">
    <text evidence="1">The sequence shown here is derived from an EMBL/GenBank/DDBJ whole genome shotgun (WGS) entry which is preliminary data.</text>
</comment>
<evidence type="ECO:0000313" key="2">
    <source>
        <dbReference type="Proteomes" id="UP000245119"/>
    </source>
</evidence>